<proteinExistence type="predicted"/>
<evidence type="ECO:0000256" key="6">
    <source>
        <dbReference type="ARBA" id="ARBA00022553"/>
    </source>
</evidence>
<evidence type="ECO:0000256" key="9">
    <source>
        <dbReference type="ARBA" id="ARBA00022741"/>
    </source>
</evidence>
<keyword evidence="11" id="KW-0067">ATP-binding</keyword>
<evidence type="ECO:0000256" key="3">
    <source>
        <dbReference type="ARBA" id="ARBA00012438"/>
    </source>
</evidence>
<gene>
    <name evidence="17" type="ORF">HHL10_01225</name>
</gene>
<comment type="catalytic activity">
    <reaction evidence="1">
        <text>ATP + protein L-histidine = ADP + protein N-phospho-L-histidine.</text>
        <dbReference type="EC" id="2.7.13.3"/>
    </reaction>
</comment>
<keyword evidence="6" id="KW-0597">Phosphoprotein</keyword>
<accession>A0A848F2G7</accession>
<dbReference type="Proteomes" id="UP000574067">
    <property type="component" value="Unassembled WGS sequence"/>
</dbReference>
<comment type="subcellular location">
    <subcellularLocation>
        <location evidence="2">Cell inner membrane</location>
        <topology evidence="2">Multi-pass membrane protein</topology>
    </subcellularLocation>
</comment>
<dbReference type="PRINTS" id="PR00344">
    <property type="entry name" value="BCTRLSENSOR"/>
</dbReference>
<dbReference type="PANTHER" id="PTHR43065:SF46">
    <property type="entry name" value="C4-DICARBOXYLATE TRANSPORT SENSOR PROTEIN DCTB"/>
    <property type="match status" value="1"/>
</dbReference>
<dbReference type="SMART" id="SM00387">
    <property type="entry name" value="HATPase_c"/>
    <property type="match status" value="1"/>
</dbReference>
<dbReference type="Pfam" id="PF02518">
    <property type="entry name" value="HATPase_c"/>
    <property type="match status" value="1"/>
</dbReference>
<evidence type="ECO:0000313" key="17">
    <source>
        <dbReference type="EMBL" id="NML13602.1"/>
    </source>
</evidence>
<dbReference type="FunFam" id="1.10.287.130:FF:000049">
    <property type="entry name" value="C4-dicarboxylate transport sensor protein DctB"/>
    <property type="match status" value="1"/>
</dbReference>
<dbReference type="SMART" id="SM00388">
    <property type="entry name" value="HisKA"/>
    <property type="match status" value="1"/>
</dbReference>
<evidence type="ECO:0000256" key="4">
    <source>
        <dbReference type="ARBA" id="ARBA00022475"/>
    </source>
</evidence>
<dbReference type="Pfam" id="PF00512">
    <property type="entry name" value="HisKA"/>
    <property type="match status" value="1"/>
</dbReference>
<dbReference type="GO" id="GO:0005886">
    <property type="term" value="C:plasma membrane"/>
    <property type="evidence" value="ECO:0007669"/>
    <property type="project" value="UniProtKB-SubCell"/>
</dbReference>
<feature type="domain" description="Histidine kinase" evidence="16">
    <location>
        <begin position="380"/>
        <end position="604"/>
    </location>
</feature>
<evidence type="ECO:0000256" key="8">
    <source>
        <dbReference type="ARBA" id="ARBA00022692"/>
    </source>
</evidence>
<evidence type="ECO:0000256" key="12">
    <source>
        <dbReference type="ARBA" id="ARBA00022989"/>
    </source>
</evidence>
<keyword evidence="5" id="KW-0997">Cell inner membrane</keyword>
<organism evidence="17 18">
    <name type="scientific">Azohydromonas caseinilytica</name>
    <dbReference type="NCBI Taxonomy" id="2728836"/>
    <lineage>
        <taxon>Bacteria</taxon>
        <taxon>Pseudomonadati</taxon>
        <taxon>Pseudomonadota</taxon>
        <taxon>Betaproteobacteria</taxon>
        <taxon>Burkholderiales</taxon>
        <taxon>Sphaerotilaceae</taxon>
        <taxon>Azohydromonas</taxon>
    </lineage>
</organism>
<dbReference type="EMBL" id="JABBFW010000001">
    <property type="protein sequence ID" value="NML13602.1"/>
    <property type="molecule type" value="Genomic_DNA"/>
</dbReference>
<dbReference type="GO" id="GO:0000155">
    <property type="term" value="F:phosphorelay sensor kinase activity"/>
    <property type="evidence" value="ECO:0007669"/>
    <property type="project" value="InterPro"/>
</dbReference>
<comment type="caution">
    <text evidence="17">The sequence shown here is derived from an EMBL/GenBank/DDBJ whole genome shotgun (WGS) entry which is preliminary data.</text>
</comment>
<keyword evidence="9" id="KW-0547">Nucleotide-binding</keyword>
<dbReference type="SUPFAM" id="SSF55874">
    <property type="entry name" value="ATPase domain of HSP90 chaperone/DNA topoisomerase II/histidine kinase"/>
    <property type="match status" value="1"/>
</dbReference>
<dbReference type="SUPFAM" id="SSF47384">
    <property type="entry name" value="Homodimeric domain of signal transducing histidine kinase"/>
    <property type="match status" value="1"/>
</dbReference>
<dbReference type="PROSITE" id="PS50109">
    <property type="entry name" value="HIS_KIN"/>
    <property type="match status" value="1"/>
</dbReference>
<dbReference type="Gene3D" id="1.10.287.130">
    <property type="match status" value="1"/>
</dbReference>
<keyword evidence="14" id="KW-0472">Membrane</keyword>
<dbReference type="Gene3D" id="3.30.450.20">
    <property type="entry name" value="PAS domain"/>
    <property type="match status" value="2"/>
</dbReference>
<reference evidence="17 18" key="1">
    <citation type="submission" date="2020-04" db="EMBL/GenBank/DDBJ databases">
        <title>Azohydromonas sp. isolated from soil.</title>
        <authorList>
            <person name="Dahal R.H."/>
        </authorList>
    </citation>
    <scope>NUCLEOTIDE SEQUENCE [LARGE SCALE GENOMIC DNA]</scope>
    <source>
        <strain evidence="17 18">G-1-1-14</strain>
    </source>
</reference>
<keyword evidence="10 17" id="KW-0418">Kinase</keyword>
<dbReference type="SUPFAM" id="SSF103190">
    <property type="entry name" value="Sensory domain-like"/>
    <property type="match status" value="1"/>
</dbReference>
<sequence length="627" mass="67064">MLLAVKFRTLLAWSGACLALVAAAAWSGHRLAWRNGLEALQVEAQHRLELVTTGLDAQLARFDYLPSLLETTPQVMQLLRAPGDEALRHDVNATLRGINATAGADMLYVIGSSGRVLAAGDAGQPGSPLGLDLSFRPYVRDALAQRRGRFFGVGVSSGRPGYYLSFALAPKPAFEAPPPQPLGVATVKVSLETTEQAWRKLPGEVLALDEHGVVILGTREGWKYRPLQPLPAAVLQEAARTRSYGGAALKPLDWRVRETLPDPAARLLTLEGRRYLASERLLQRTPWRLVVLDDLAPLQAEARRMALTGALAGLLLPLLGFAWLQRRRALAQQRAGRLALQMAYDSLEARVVERTAELRAAQNELVHAGKMALLGRMSAGMVHELNQPLAAMRTLADNACVLLQHGRTADVEGNLQRIAKLVDRLGALTQRLKSFAHKSQQPAAPVALAPVVANAQFLLSRRLREAGVELEVDIDPPKLQVLADEARLEQVLVNLMANAIDALETPAAPAEAGGTPAPPRRLCVRARVEGACARIDVEDSGPGIREDILPRLFEPFVTSKPAGSGLGLGLMISAHIARESGGTLRAENRSEGGARFIFTLPLAQAGGAAAVAAPGEAASAASGARLP</sequence>
<evidence type="ECO:0000256" key="5">
    <source>
        <dbReference type="ARBA" id="ARBA00022519"/>
    </source>
</evidence>
<dbReference type="InterPro" id="IPR003594">
    <property type="entry name" value="HATPase_dom"/>
</dbReference>
<dbReference type="InterPro" id="IPR003661">
    <property type="entry name" value="HisK_dim/P_dom"/>
</dbReference>
<evidence type="ECO:0000256" key="13">
    <source>
        <dbReference type="ARBA" id="ARBA00023012"/>
    </source>
</evidence>
<dbReference type="InterPro" id="IPR005467">
    <property type="entry name" value="His_kinase_dom"/>
</dbReference>
<dbReference type="PIRSF" id="PIRSF036431">
    <property type="entry name" value="STHK_DctB"/>
    <property type="match status" value="1"/>
</dbReference>
<dbReference type="AlphaFoldDB" id="A0A848F2G7"/>
<dbReference type="InterPro" id="IPR004358">
    <property type="entry name" value="Sig_transdc_His_kin-like_C"/>
</dbReference>
<evidence type="ECO:0000256" key="1">
    <source>
        <dbReference type="ARBA" id="ARBA00000085"/>
    </source>
</evidence>
<keyword evidence="12" id="KW-1133">Transmembrane helix</keyword>
<dbReference type="InterPro" id="IPR029151">
    <property type="entry name" value="Sensor-like_sf"/>
</dbReference>
<dbReference type="InterPro" id="IPR036890">
    <property type="entry name" value="HATPase_C_sf"/>
</dbReference>
<evidence type="ECO:0000259" key="16">
    <source>
        <dbReference type="PROSITE" id="PS50109"/>
    </source>
</evidence>
<evidence type="ECO:0000256" key="11">
    <source>
        <dbReference type="ARBA" id="ARBA00022840"/>
    </source>
</evidence>
<evidence type="ECO:0000256" key="2">
    <source>
        <dbReference type="ARBA" id="ARBA00004429"/>
    </source>
</evidence>
<dbReference type="InterPro" id="IPR036097">
    <property type="entry name" value="HisK_dim/P_sf"/>
</dbReference>
<name>A0A848F2G7_9BURK</name>
<keyword evidence="18" id="KW-1185">Reference proteome</keyword>
<keyword evidence="4" id="KW-1003">Cell membrane</keyword>
<evidence type="ECO:0000256" key="14">
    <source>
        <dbReference type="ARBA" id="ARBA00023136"/>
    </source>
</evidence>
<evidence type="ECO:0000256" key="7">
    <source>
        <dbReference type="ARBA" id="ARBA00022679"/>
    </source>
</evidence>
<evidence type="ECO:0000256" key="15">
    <source>
        <dbReference type="ARBA" id="ARBA00073143"/>
    </source>
</evidence>
<dbReference type="InterPro" id="IPR017055">
    <property type="entry name" value="Sig_transdc_His_kinase_DctB"/>
</dbReference>
<dbReference type="CDD" id="cd00082">
    <property type="entry name" value="HisKA"/>
    <property type="match status" value="1"/>
</dbReference>
<keyword evidence="13" id="KW-0902">Two-component regulatory system</keyword>
<dbReference type="EC" id="2.7.13.3" evidence="3"/>
<dbReference type="PANTHER" id="PTHR43065">
    <property type="entry name" value="SENSOR HISTIDINE KINASE"/>
    <property type="match status" value="1"/>
</dbReference>
<keyword evidence="7" id="KW-0808">Transferase</keyword>
<protein>
    <recommendedName>
        <fullName evidence="15">C4-dicarboxylate transport sensor protein DctB</fullName>
        <ecNumber evidence="3">2.7.13.3</ecNumber>
    </recommendedName>
</protein>
<evidence type="ECO:0000256" key="10">
    <source>
        <dbReference type="ARBA" id="ARBA00022777"/>
    </source>
</evidence>
<dbReference type="Gene3D" id="3.30.565.10">
    <property type="entry name" value="Histidine kinase-like ATPase, C-terminal domain"/>
    <property type="match status" value="1"/>
</dbReference>
<evidence type="ECO:0000313" key="18">
    <source>
        <dbReference type="Proteomes" id="UP000574067"/>
    </source>
</evidence>
<keyword evidence="8" id="KW-0812">Transmembrane</keyword>
<dbReference type="GO" id="GO:0005524">
    <property type="term" value="F:ATP binding"/>
    <property type="evidence" value="ECO:0007669"/>
    <property type="project" value="UniProtKB-KW"/>
</dbReference>